<accession>A0A8X6KTH7</accession>
<dbReference type="Proteomes" id="UP000887116">
    <property type="component" value="Unassembled WGS sequence"/>
</dbReference>
<comment type="caution">
    <text evidence="2">The sequence shown here is derived from an EMBL/GenBank/DDBJ whole genome shotgun (WGS) entry which is preliminary data.</text>
</comment>
<evidence type="ECO:0000313" key="3">
    <source>
        <dbReference type="Proteomes" id="UP000887116"/>
    </source>
</evidence>
<reference evidence="2" key="1">
    <citation type="submission" date="2020-07" db="EMBL/GenBank/DDBJ databases">
        <title>Multicomponent nature underlies the extraordinary mechanical properties of spider dragline silk.</title>
        <authorList>
            <person name="Kono N."/>
            <person name="Nakamura H."/>
            <person name="Mori M."/>
            <person name="Yoshida Y."/>
            <person name="Ohtoshi R."/>
            <person name="Malay A.D."/>
            <person name="Moran D.A.P."/>
            <person name="Tomita M."/>
            <person name="Numata K."/>
            <person name="Arakawa K."/>
        </authorList>
    </citation>
    <scope>NUCLEOTIDE SEQUENCE</scope>
</reference>
<name>A0A8X6KTH7_TRICU</name>
<keyword evidence="3" id="KW-1185">Reference proteome</keyword>
<feature type="signal peptide" evidence="1">
    <location>
        <begin position="1"/>
        <end position="18"/>
    </location>
</feature>
<sequence>MGLHCAVVTSPFLSFTLSTIFQNPSFPYVQELTIQKVETCEYDRVFHVITTSQGNGMFWKLWTLECCYDAHLLCQIVLLNVFFHRLWSLSSWSWSAIPILFPDMGTCIHDYFSGGGQTTGRFRCLYYP</sequence>
<gene>
    <name evidence="2" type="primary">AVEN_37905_1</name>
    <name evidence="2" type="ORF">TNCT_655541</name>
</gene>
<keyword evidence="1" id="KW-0732">Signal</keyword>
<feature type="chain" id="PRO_5036492410" evidence="1">
    <location>
        <begin position="19"/>
        <end position="128"/>
    </location>
</feature>
<proteinExistence type="predicted"/>
<organism evidence="2 3">
    <name type="scientific">Trichonephila clavata</name>
    <name type="common">Joro spider</name>
    <name type="synonym">Nephila clavata</name>
    <dbReference type="NCBI Taxonomy" id="2740835"/>
    <lineage>
        <taxon>Eukaryota</taxon>
        <taxon>Metazoa</taxon>
        <taxon>Ecdysozoa</taxon>
        <taxon>Arthropoda</taxon>
        <taxon>Chelicerata</taxon>
        <taxon>Arachnida</taxon>
        <taxon>Araneae</taxon>
        <taxon>Araneomorphae</taxon>
        <taxon>Entelegynae</taxon>
        <taxon>Araneoidea</taxon>
        <taxon>Nephilidae</taxon>
        <taxon>Trichonephila</taxon>
    </lineage>
</organism>
<dbReference type="AlphaFoldDB" id="A0A8X6KTH7"/>
<evidence type="ECO:0000256" key="1">
    <source>
        <dbReference type="SAM" id="SignalP"/>
    </source>
</evidence>
<evidence type="ECO:0000313" key="2">
    <source>
        <dbReference type="EMBL" id="GFQ81828.1"/>
    </source>
</evidence>
<protein>
    <submittedName>
        <fullName evidence="2">Uncharacterized protein</fullName>
    </submittedName>
</protein>
<dbReference type="EMBL" id="BMAO01002582">
    <property type="protein sequence ID" value="GFQ81828.1"/>
    <property type="molecule type" value="Genomic_DNA"/>
</dbReference>